<dbReference type="GO" id="GO:0005634">
    <property type="term" value="C:nucleus"/>
    <property type="evidence" value="ECO:0007669"/>
    <property type="project" value="TreeGrafter"/>
</dbReference>
<sequence length="376" mass="41365">MKSSEIIRLKVLPWEGFEIDSEQVASNTEERGIASQVPMGQAPIPCQQLESNSTFAYSPEMGVMTGPSYANRLTAATCLNQPESGSPGSMDSAESMNMLRSAAAQLLDLGCAPPPVDSGVVDHGCPSIQEDGDCFFQPQRRTGAATTSLMNTHLSEHSPCDDGIFLPGSTYLELHSTLRNRIFDTARSAHSSRAPTPGVAIGADDTVDSYAEVNYEVPLPQQEIPPSPPASTPLLAELERQDEFHLWKNWVDEIAPWVSHPRIHSSCNSLMLFLILIVILKLDKFDNNCHFGRTLPVMARNHRHLRCSMLALSARQQERKYPKRRSSASLALYQEAVHQLIPQLETRSTAVVASCVVLCVLEMMSCKHAVLVSNRL</sequence>
<dbReference type="Proteomes" id="UP001305414">
    <property type="component" value="Unassembled WGS sequence"/>
</dbReference>
<dbReference type="GO" id="GO:0003700">
    <property type="term" value="F:DNA-binding transcription factor activity"/>
    <property type="evidence" value="ECO:0007669"/>
    <property type="project" value="TreeGrafter"/>
</dbReference>
<dbReference type="GO" id="GO:0000976">
    <property type="term" value="F:transcription cis-regulatory region binding"/>
    <property type="evidence" value="ECO:0007669"/>
    <property type="project" value="TreeGrafter"/>
</dbReference>
<dbReference type="PANTHER" id="PTHR37534:SF4">
    <property type="entry name" value="ZN(II)2CYS6 TRANSCRIPTION FACTOR (EUROFUNG)"/>
    <property type="match status" value="1"/>
</dbReference>
<proteinExistence type="predicted"/>
<evidence type="ECO:0000313" key="2">
    <source>
        <dbReference type="EMBL" id="KAK5635814.1"/>
    </source>
</evidence>
<dbReference type="GO" id="GO:0045944">
    <property type="term" value="P:positive regulation of transcription by RNA polymerase II"/>
    <property type="evidence" value="ECO:0007669"/>
    <property type="project" value="TreeGrafter"/>
</dbReference>
<dbReference type="EMBL" id="JAWHQM010000058">
    <property type="protein sequence ID" value="KAK5635814.1"/>
    <property type="molecule type" value="Genomic_DNA"/>
</dbReference>
<reference evidence="2 3" key="1">
    <citation type="submission" date="2023-10" db="EMBL/GenBank/DDBJ databases">
        <title>Draft genome sequence of Xylaria bambusicola isolate GMP-LS, the root and basal stem rot pathogen of sugarcane in Indonesia.</title>
        <authorList>
            <person name="Selvaraj P."/>
            <person name="Muralishankar V."/>
            <person name="Muruganantham S."/>
            <person name="Sp S."/>
            <person name="Haryani S."/>
            <person name="Lau K.J.X."/>
            <person name="Naqvi N.I."/>
        </authorList>
    </citation>
    <scope>NUCLEOTIDE SEQUENCE [LARGE SCALE GENOMIC DNA]</scope>
    <source>
        <strain evidence="2">GMP-LS</strain>
    </source>
</reference>
<keyword evidence="1" id="KW-0539">Nucleus</keyword>
<name>A0AAN7UWW4_9PEZI</name>
<accession>A0AAN7UWW4</accession>
<comment type="caution">
    <text evidence="2">The sequence shown here is derived from an EMBL/GenBank/DDBJ whole genome shotgun (WGS) entry which is preliminary data.</text>
</comment>
<organism evidence="2 3">
    <name type="scientific">Xylaria bambusicola</name>
    <dbReference type="NCBI Taxonomy" id="326684"/>
    <lineage>
        <taxon>Eukaryota</taxon>
        <taxon>Fungi</taxon>
        <taxon>Dikarya</taxon>
        <taxon>Ascomycota</taxon>
        <taxon>Pezizomycotina</taxon>
        <taxon>Sordariomycetes</taxon>
        <taxon>Xylariomycetidae</taxon>
        <taxon>Xylariales</taxon>
        <taxon>Xylariaceae</taxon>
        <taxon>Xylaria</taxon>
    </lineage>
</organism>
<dbReference type="AlphaFoldDB" id="A0AAN7UWW4"/>
<dbReference type="PANTHER" id="PTHR37534">
    <property type="entry name" value="TRANSCRIPTIONAL ACTIVATOR PROTEIN UGA3"/>
    <property type="match status" value="1"/>
</dbReference>
<keyword evidence="3" id="KW-1185">Reference proteome</keyword>
<protein>
    <submittedName>
        <fullName evidence="2">Uncharacterized protein</fullName>
    </submittedName>
</protein>
<evidence type="ECO:0000256" key="1">
    <source>
        <dbReference type="ARBA" id="ARBA00023242"/>
    </source>
</evidence>
<gene>
    <name evidence="2" type="ORF">RRF57_011526</name>
</gene>
<evidence type="ECO:0000313" key="3">
    <source>
        <dbReference type="Proteomes" id="UP001305414"/>
    </source>
</evidence>